<dbReference type="Gene3D" id="2.40.70.10">
    <property type="entry name" value="Acid Proteases"/>
    <property type="match status" value="1"/>
</dbReference>
<sequence length="386" mass="42279">MLEPSGLEVVEPTRKLMPYVQVPPLRTKPIQGGRKLAPEKTPVEAPAGRSAQALKQARKELIMGIIKEIFSVPHPMKLEDLAMVSPLAWQEAIDLLKKGKWDRSKSGTTEELKGALLQELEDTMADLGQDSLSYLNVLAEIYSQVDAASPKVEEQLAPPPSQRATVEDVPEEEEKITEEMVEVLLQDLPVPMCYESDGSGEVPAGGLIIPDAVEVFLAEHSRAEVKGMVTASESEKIRVSFPIINHAQREESIFDEGSQVCSASEAVARTLGISWDPDLTIGLQSSNRTTARTLGLARNVPIQCGDGVTAYVQLHIVRDAAYKILLGRPFLSVMSAQSHNHLDGSHTMTLADPNSGRRVVVPSFPRGEIPELYRDESNTSFRTSRI</sequence>
<accession>A0A4Q2D3H7</accession>
<organism evidence="2 3">
    <name type="scientific">Candolleomyces aberdarensis</name>
    <dbReference type="NCBI Taxonomy" id="2316362"/>
    <lineage>
        <taxon>Eukaryota</taxon>
        <taxon>Fungi</taxon>
        <taxon>Dikarya</taxon>
        <taxon>Basidiomycota</taxon>
        <taxon>Agaricomycotina</taxon>
        <taxon>Agaricomycetes</taxon>
        <taxon>Agaricomycetidae</taxon>
        <taxon>Agaricales</taxon>
        <taxon>Agaricineae</taxon>
        <taxon>Psathyrellaceae</taxon>
        <taxon>Candolleomyces</taxon>
    </lineage>
</organism>
<evidence type="ECO:0000313" key="2">
    <source>
        <dbReference type="EMBL" id="RXW12725.1"/>
    </source>
</evidence>
<protein>
    <submittedName>
        <fullName evidence="2">Uncharacterized protein</fullName>
    </submittedName>
</protein>
<evidence type="ECO:0000256" key="1">
    <source>
        <dbReference type="SAM" id="MobiDB-lite"/>
    </source>
</evidence>
<dbReference type="EMBL" id="SDEE01001142">
    <property type="protein sequence ID" value="RXW12725.1"/>
    <property type="molecule type" value="Genomic_DNA"/>
</dbReference>
<name>A0A4Q2D3H7_9AGAR</name>
<dbReference type="AlphaFoldDB" id="A0A4Q2D3H7"/>
<proteinExistence type="predicted"/>
<reference evidence="2 3" key="1">
    <citation type="submission" date="2019-01" db="EMBL/GenBank/DDBJ databases">
        <title>Draft genome sequence of Psathyrella aberdarensis IHI B618.</title>
        <authorList>
            <person name="Buettner E."/>
            <person name="Kellner H."/>
        </authorList>
    </citation>
    <scope>NUCLEOTIDE SEQUENCE [LARGE SCALE GENOMIC DNA]</scope>
    <source>
        <strain evidence="2 3">IHI B618</strain>
    </source>
</reference>
<keyword evidence="3" id="KW-1185">Reference proteome</keyword>
<dbReference type="CDD" id="cd00303">
    <property type="entry name" value="retropepsin_like"/>
    <property type="match status" value="1"/>
</dbReference>
<dbReference type="Proteomes" id="UP000290288">
    <property type="component" value="Unassembled WGS sequence"/>
</dbReference>
<feature type="region of interest" description="Disordered" evidence="1">
    <location>
        <begin position="150"/>
        <end position="169"/>
    </location>
</feature>
<evidence type="ECO:0000313" key="3">
    <source>
        <dbReference type="Proteomes" id="UP000290288"/>
    </source>
</evidence>
<gene>
    <name evidence="2" type="ORF">EST38_g13127</name>
</gene>
<dbReference type="InterPro" id="IPR021109">
    <property type="entry name" value="Peptidase_aspartic_dom_sf"/>
</dbReference>
<dbReference type="OrthoDB" id="3048530at2759"/>
<dbReference type="STRING" id="2316362.A0A4Q2D3H7"/>
<feature type="region of interest" description="Disordered" evidence="1">
    <location>
        <begin position="28"/>
        <end position="50"/>
    </location>
</feature>
<comment type="caution">
    <text evidence="2">The sequence shown here is derived from an EMBL/GenBank/DDBJ whole genome shotgun (WGS) entry which is preliminary data.</text>
</comment>